<evidence type="ECO:0000256" key="1">
    <source>
        <dbReference type="SAM" id="MobiDB-lite"/>
    </source>
</evidence>
<evidence type="ECO:0000313" key="3">
    <source>
        <dbReference type="EMBL" id="KIK61026.1"/>
    </source>
</evidence>
<feature type="transmembrane region" description="Helical" evidence="2">
    <location>
        <begin position="334"/>
        <end position="356"/>
    </location>
</feature>
<name>A0A0D0BYX6_9AGAR</name>
<feature type="compositionally biased region" description="Low complexity" evidence="1">
    <location>
        <begin position="394"/>
        <end position="409"/>
    </location>
</feature>
<feature type="compositionally biased region" description="Low complexity" evidence="1">
    <location>
        <begin position="307"/>
        <end position="331"/>
    </location>
</feature>
<evidence type="ECO:0000256" key="2">
    <source>
        <dbReference type="SAM" id="Phobius"/>
    </source>
</evidence>
<protein>
    <submittedName>
        <fullName evidence="3">Uncharacterized protein</fullName>
    </submittedName>
</protein>
<keyword evidence="2" id="KW-0472">Membrane</keyword>
<dbReference type="OrthoDB" id="3052647at2759"/>
<keyword evidence="4" id="KW-1185">Reference proteome</keyword>
<accession>A0A0D0BYX6</accession>
<feature type="compositionally biased region" description="Polar residues" evidence="1">
    <location>
        <begin position="379"/>
        <end position="388"/>
    </location>
</feature>
<sequence length="450" mass="48393">MAYIPDTVITQVVMVDDTDPSILYSPSTAFSFDSNGTLDNAGWGGPVYNRTITGTTTNSSLSYKFHGTFVRGVLAAQGQSSDCGWTCSVDNRSIATFGNIPSQITNYFACDSADLLDNSKDEHVFSMSFFFNSAANNCSLWLDSIQYQPLESDPLDSVMLKVDNFDPSVIYGNTSGAWTGTPWDQSIHATRQTGTNANLIFNGTAATLYGVNWGGNPSGSPEYSANMAFYSVDGITNDFVLPGSANISTTGESATIYNLPLFTIDNLTESSHNLEVATDYNSSSNPQWLTIQFFIIKTNPANQSLNSTPAAPQSPSTPSSSTTSTPSHHTKSSVIIGGVLGSVVGFAVITILVVFIRKRQYRQRPQGAPNPEITPFINPGSSPLVTDQQRPRTETTSPISSSTSDWTSSRKNTTLRGFADRNAPAPVAQSETSDSPPQYTEDWLPGNNQG</sequence>
<dbReference type="Proteomes" id="UP000053593">
    <property type="component" value="Unassembled WGS sequence"/>
</dbReference>
<organism evidence="3 4">
    <name type="scientific">Collybiopsis luxurians FD-317 M1</name>
    <dbReference type="NCBI Taxonomy" id="944289"/>
    <lineage>
        <taxon>Eukaryota</taxon>
        <taxon>Fungi</taxon>
        <taxon>Dikarya</taxon>
        <taxon>Basidiomycota</taxon>
        <taxon>Agaricomycotina</taxon>
        <taxon>Agaricomycetes</taxon>
        <taxon>Agaricomycetidae</taxon>
        <taxon>Agaricales</taxon>
        <taxon>Marasmiineae</taxon>
        <taxon>Omphalotaceae</taxon>
        <taxon>Collybiopsis</taxon>
        <taxon>Collybiopsis luxurians</taxon>
    </lineage>
</organism>
<feature type="region of interest" description="Disordered" evidence="1">
    <location>
        <begin position="361"/>
        <end position="450"/>
    </location>
</feature>
<gene>
    <name evidence="3" type="ORF">GYMLUDRAFT_243715</name>
</gene>
<proteinExistence type="predicted"/>
<feature type="region of interest" description="Disordered" evidence="1">
    <location>
        <begin position="304"/>
        <end position="331"/>
    </location>
</feature>
<evidence type="ECO:0000313" key="4">
    <source>
        <dbReference type="Proteomes" id="UP000053593"/>
    </source>
</evidence>
<keyword evidence="2" id="KW-0812">Transmembrane</keyword>
<dbReference type="HOGENOM" id="CLU_036313_2_0_1"/>
<dbReference type="AlphaFoldDB" id="A0A0D0BYX6"/>
<keyword evidence="2" id="KW-1133">Transmembrane helix</keyword>
<dbReference type="EMBL" id="KN834772">
    <property type="protein sequence ID" value="KIK61026.1"/>
    <property type="molecule type" value="Genomic_DNA"/>
</dbReference>
<feature type="compositionally biased region" description="Polar residues" evidence="1">
    <location>
        <begin position="429"/>
        <end position="438"/>
    </location>
</feature>
<reference evidence="3 4" key="1">
    <citation type="submission" date="2014-04" db="EMBL/GenBank/DDBJ databases">
        <title>Evolutionary Origins and Diversification of the Mycorrhizal Mutualists.</title>
        <authorList>
            <consortium name="DOE Joint Genome Institute"/>
            <consortium name="Mycorrhizal Genomics Consortium"/>
            <person name="Kohler A."/>
            <person name="Kuo A."/>
            <person name="Nagy L.G."/>
            <person name="Floudas D."/>
            <person name="Copeland A."/>
            <person name="Barry K.W."/>
            <person name="Cichocki N."/>
            <person name="Veneault-Fourrey C."/>
            <person name="LaButti K."/>
            <person name="Lindquist E.A."/>
            <person name="Lipzen A."/>
            <person name="Lundell T."/>
            <person name="Morin E."/>
            <person name="Murat C."/>
            <person name="Riley R."/>
            <person name="Ohm R."/>
            <person name="Sun H."/>
            <person name="Tunlid A."/>
            <person name="Henrissat B."/>
            <person name="Grigoriev I.V."/>
            <person name="Hibbett D.S."/>
            <person name="Martin F."/>
        </authorList>
    </citation>
    <scope>NUCLEOTIDE SEQUENCE [LARGE SCALE GENOMIC DNA]</scope>
    <source>
        <strain evidence="3 4">FD-317 M1</strain>
    </source>
</reference>